<dbReference type="EMBL" id="JBBPHU010000008">
    <property type="protein sequence ID" value="KAK7514953.1"/>
    <property type="molecule type" value="Genomic_DNA"/>
</dbReference>
<evidence type="ECO:0000313" key="2">
    <source>
        <dbReference type="EMBL" id="KAK7514953.1"/>
    </source>
</evidence>
<organism evidence="2 3">
    <name type="scientific">Phyllosticta citriasiana</name>
    <dbReference type="NCBI Taxonomy" id="595635"/>
    <lineage>
        <taxon>Eukaryota</taxon>
        <taxon>Fungi</taxon>
        <taxon>Dikarya</taxon>
        <taxon>Ascomycota</taxon>
        <taxon>Pezizomycotina</taxon>
        <taxon>Dothideomycetes</taxon>
        <taxon>Dothideomycetes incertae sedis</taxon>
        <taxon>Botryosphaeriales</taxon>
        <taxon>Phyllostictaceae</taxon>
        <taxon>Phyllosticta</taxon>
    </lineage>
</organism>
<evidence type="ECO:0000313" key="3">
    <source>
        <dbReference type="Proteomes" id="UP001363622"/>
    </source>
</evidence>
<keyword evidence="3" id="KW-1185">Reference proteome</keyword>
<reference evidence="2 3" key="1">
    <citation type="submission" date="2024-04" db="EMBL/GenBank/DDBJ databases">
        <title>Phyllosticta paracitricarpa is synonymous to the EU quarantine fungus P. citricarpa based on phylogenomic analyses.</title>
        <authorList>
            <consortium name="Lawrence Berkeley National Laboratory"/>
            <person name="Van Ingen-Buijs V.A."/>
            <person name="Van Westerhoven A.C."/>
            <person name="Haridas S."/>
            <person name="Skiadas P."/>
            <person name="Martin F."/>
            <person name="Groenewald J.Z."/>
            <person name="Crous P.W."/>
            <person name="Seidl M.F."/>
        </authorList>
    </citation>
    <scope>NUCLEOTIDE SEQUENCE [LARGE SCALE GENOMIC DNA]</scope>
    <source>
        <strain evidence="2 3">CBS 123371</strain>
    </source>
</reference>
<sequence>MSSRLRLRPWTLRLVLLKTQLRCEDTFLLNKSEWVNSSATTTFIAKVIASSPSLPLPRYSHSSITPTLPQPSNQSSKPAHRRRLSPRHTIQHSVHPAITDATRPQNLAVQLDGQQHVRGGIGRRRAIHDAVDVVRDGKHELARAAVRLLVAAADVDGLECGGVVVVVVC</sequence>
<name>A0ABR1KJR1_9PEZI</name>
<proteinExistence type="predicted"/>
<comment type="caution">
    <text evidence="2">The sequence shown here is derived from an EMBL/GenBank/DDBJ whole genome shotgun (WGS) entry which is preliminary data.</text>
</comment>
<feature type="compositionally biased region" description="Basic residues" evidence="1">
    <location>
        <begin position="78"/>
        <end position="89"/>
    </location>
</feature>
<feature type="compositionally biased region" description="Polar residues" evidence="1">
    <location>
        <begin position="60"/>
        <end position="77"/>
    </location>
</feature>
<feature type="region of interest" description="Disordered" evidence="1">
    <location>
        <begin position="60"/>
        <end position="89"/>
    </location>
</feature>
<gene>
    <name evidence="2" type="ORF">IWZ03DRAFT_233354</name>
</gene>
<dbReference type="Proteomes" id="UP001363622">
    <property type="component" value="Unassembled WGS sequence"/>
</dbReference>
<accession>A0ABR1KJR1</accession>
<protein>
    <submittedName>
        <fullName evidence="2">Uncharacterized protein</fullName>
    </submittedName>
</protein>
<evidence type="ECO:0000256" key="1">
    <source>
        <dbReference type="SAM" id="MobiDB-lite"/>
    </source>
</evidence>